<comment type="caution">
    <text evidence="2">The sequence shown here is derived from an EMBL/GenBank/DDBJ whole genome shotgun (WGS) entry which is preliminary data.</text>
</comment>
<sequence length="309" mass="33509">MKNRIAAIDFGTNTARLLIADRPSEGGFNHICLEREIVRMGGGFSSGSGLSPEAIERGMACLKRFASIIESNSVTEVRAVATSAIRDAENGACFRESVLQETGIELIVIDGKTEGLLTLEGVLAGLDQNHEDILLFDIGGGSTEYTLAHNGEARFISSLPLGVVRLTEGKKNLPAMEDKIRRELQALGESMKNSNCSIKSGTVLIGTAGTATTLAAISLKMEHYDYRKVNNLVISRKQIQDIFDRMVTMSPEERLRIPGLEKGREDLIIAGSMVTLATMDMFALDSMKVSDYGLLEGLIVNDDFANVSF</sequence>
<dbReference type="Gene3D" id="3.30.420.40">
    <property type="match status" value="1"/>
</dbReference>
<keyword evidence="3" id="KW-1185">Reference proteome</keyword>
<gene>
    <name evidence="2" type="ORF">KJB30_07080</name>
</gene>
<dbReference type="InterPro" id="IPR050273">
    <property type="entry name" value="GppA/Ppx_hydrolase"/>
</dbReference>
<dbReference type="PANTHER" id="PTHR30005:SF0">
    <property type="entry name" value="RETROGRADE REGULATION PROTEIN 2"/>
    <property type="match status" value="1"/>
</dbReference>
<dbReference type="SUPFAM" id="SSF53067">
    <property type="entry name" value="Actin-like ATPase domain"/>
    <property type="match status" value="2"/>
</dbReference>
<dbReference type="InterPro" id="IPR043129">
    <property type="entry name" value="ATPase_NBD"/>
</dbReference>
<organism evidence="2 3">
    <name type="scientific">Pelotalea chapellei</name>
    <dbReference type="NCBI Taxonomy" id="44671"/>
    <lineage>
        <taxon>Bacteria</taxon>
        <taxon>Pseudomonadati</taxon>
        <taxon>Thermodesulfobacteriota</taxon>
        <taxon>Desulfuromonadia</taxon>
        <taxon>Geobacterales</taxon>
        <taxon>Geobacteraceae</taxon>
        <taxon>Pelotalea</taxon>
    </lineage>
</organism>
<dbReference type="CDD" id="cd24054">
    <property type="entry name" value="ASKHA_NBD_AaPPX-GppA_MtPPX2-like"/>
    <property type="match status" value="1"/>
</dbReference>
<dbReference type="InterPro" id="IPR003695">
    <property type="entry name" value="Ppx_GppA_N"/>
</dbReference>
<evidence type="ECO:0000313" key="2">
    <source>
        <dbReference type="EMBL" id="MBT1071539.1"/>
    </source>
</evidence>
<dbReference type="RefSeq" id="WP_214297350.1">
    <property type="nucleotide sequence ID" value="NZ_JAHDYS010000005.1"/>
</dbReference>
<dbReference type="PANTHER" id="PTHR30005">
    <property type="entry name" value="EXOPOLYPHOSPHATASE"/>
    <property type="match status" value="1"/>
</dbReference>
<accession>A0ABS5U7B0</accession>
<dbReference type="Gene3D" id="3.30.420.150">
    <property type="entry name" value="Exopolyphosphatase. Domain 2"/>
    <property type="match status" value="1"/>
</dbReference>
<dbReference type="EMBL" id="JAHDYS010000005">
    <property type="protein sequence ID" value="MBT1071539.1"/>
    <property type="molecule type" value="Genomic_DNA"/>
</dbReference>
<reference evidence="2 3" key="1">
    <citation type="submission" date="2021-05" db="EMBL/GenBank/DDBJ databases">
        <title>The draft genome of Geobacter chapellei DSM 13688.</title>
        <authorList>
            <person name="Xu Z."/>
            <person name="Masuda Y."/>
            <person name="Itoh H."/>
            <person name="Senoo K."/>
        </authorList>
    </citation>
    <scope>NUCLEOTIDE SEQUENCE [LARGE SCALE GENOMIC DNA]</scope>
    <source>
        <strain evidence="2 3">DSM 13688</strain>
    </source>
</reference>
<dbReference type="Proteomes" id="UP000784128">
    <property type="component" value="Unassembled WGS sequence"/>
</dbReference>
<evidence type="ECO:0000259" key="1">
    <source>
        <dbReference type="Pfam" id="PF02541"/>
    </source>
</evidence>
<name>A0ABS5U7B0_9BACT</name>
<proteinExistence type="predicted"/>
<protein>
    <submittedName>
        <fullName evidence="2">Exopolyphosphatase</fullName>
    </submittedName>
</protein>
<evidence type="ECO:0000313" key="3">
    <source>
        <dbReference type="Proteomes" id="UP000784128"/>
    </source>
</evidence>
<dbReference type="Pfam" id="PF02541">
    <property type="entry name" value="Ppx-GppA"/>
    <property type="match status" value="1"/>
</dbReference>
<feature type="domain" description="Ppx/GppA phosphatase N-terminal" evidence="1">
    <location>
        <begin position="24"/>
        <end position="301"/>
    </location>
</feature>